<organism evidence="11 12">
    <name type="scientific">Amniculicola lignicola CBS 123094</name>
    <dbReference type="NCBI Taxonomy" id="1392246"/>
    <lineage>
        <taxon>Eukaryota</taxon>
        <taxon>Fungi</taxon>
        <taxon>Dikarya</taxon>
        <taxon>Ascomycota</taxon>
        <taxon>Pezizomycotina</taxon>
        <taxon>Dothideomycetes</taxon>
        <taxon>Pleosporomycetidae</taxon>
        <taxon>Pleosporales</taxon>
        <taxon>Amniculicolaceae</taxon>
        <taxon>Amniculicola</taxon>
    </lineage>
</organism>
<comment type="similarity">
    <text evidence="8">Belongs to the class I-like SAM-binding methyltransferase superfamily. C5-methyltransferase family.</text>
</comment>
<keyword evidence="12" id="KW-1185">Reference proteome</keyword>
<evidence type="ECO:0000256" key="7">
    <source>
        <dbReference type="ARBA" id="ARBA00023242"/>
    </source>
</evidence>
<dbReference type="InterPro" id="IPR043151">
    <property type="entry name" value="BAH_sf"/>
</dbReference>
<dbReference type="GO" id="GO:0032259">
    <property type="term" value="P:methylation"/>
    <property type="evidence" value="ECO:0007669"/>
    <property type="project" value="UniProtKB-KW"/>
</dbReference>
<feature type="active site" evidence="8">
    <location>
        <position position="774"/>
    </location>
</feature>
<dbReference type="InterPro" id="IPR057215">
    <property type="entry name" value="DUF7893"/>
</dbReference>
<dbReference type="Gene3D" id="3.40.50.150">
    <property type="entry name" value="Vaccinia Virus protein VP39"/>
    <property type="match status" value="1"/>
</dbReference>
<feature type="compositionally biased region" description="Acidic residues" evidence="9">
    <location>
        <begin position="1210"/>
        <end position="1221"/>
    </location>
</feature>
<dbReference type="GO" id="GO:0003886">
    <property type="term" value="F:DNA (cytosine-5-)-methyltransferase activity"/>
    <property type="evidence" value="ECO:0007669"/>
    <property type="project" value="UniProtKB-EC"/>
</dbReference>
<dbReference type="GO" id="GO:0003682">
    <property type="term" value="F:chromatin binding"/>
    <property type="evidence" value="ECO:0007669"/>
    <property type="project" value="InterPro"/>
</dbReference>
<dbReference type="Gene3D" id="2.30.30.490">
    <property type="match status" value="1"/>
</dbReference>
<protein>
    <recommendedName>
        <fullName evidence="2">DNA (cytosine-5-)-methyltransferase</fullName>
        <ecNumber evidence="2">2.1.1.37</ecNumber>
    </recommendedName>
</protein>
<dbReference type="GO" id="GO:0003677">
    <property type="term" value="F:DNA binding"/>
    <property type="evidence" value="ECO:0007669"/>
    <property type="project" value="UniProtKB-KW"/>
</dbReference>
<dbReference type="GO" id="GO:0044027">
    <property type="term" value="P:negative regulation of gene expression via chromosomal CpG island methylation"/>
    <property type="evidence" value="ECO:0007669"/>
    <property type="project" value="TreeGrafter"/>
</dbReference>
<dbReference type="SUPFAM" id="SSF53335">
    <property type="entry name" value="S-adenosyl-L-methionine-dependent methyltransferases"/>
    <property type="match status" value="1"/>
</dbReference>
<dbReference type="InterPro" id="IPR029063">
    <property type="entry name" value="SAM-dependent_MTases_sf"/>
</dbReference>
<sequence length="1257" mass="141415">MRWPFDLSTWESRTYSHNGTMSGLVMAQSHNGGLPSPALLRVSGLLAPKMDDGNDSTSSESDSQQQGWGFADDAESQPRHRVEIMPGLAEYPAVRRENWESPLPAVNETRALQNIQNEWHRISEDRSTAIICYLEDFSIYFPTDRKHHPSELTSLEALSNPLTALLMFSGILRIGAIKQFVKDAPFEALSIEGYGSDHDTTMKVFIKSVAAQDYEKTESTDVWYELCTPAVEYQAYFTPFLWVAQFGKYVVDYLDDQSPAMVGLGRFREHFDKWLQLRFPNSPVLRKWRNAFRREDYRQAFNAHNRYLYFQAADVEDSAAQAPRTSHPVFSDCGWEPTIQKWPTECDKTIATPLVYRSFRRMYFGEYLEQSAPVESVQESHNLRLKKLGFIQHIDQDPQDVDSGFDEPNMTHPRVRVNIGDIITVPGDGKDHMWGRSDIYHAYVQGIEHQEEHDELSVIWMYTAAETVIGDSHYAIKNELFLSDHCNCRDPKLLSTEVLGVHTIDWFPRALNAGKDFIVRQKYIADGSGFVTAKESDKRCECHDVLPEYAPGVTVYVSISSKSDLEPAIVESFDRVTQTATVRELLRIGRLDPLVHRGCNIPPNELALTENVYAVSAEKIVGKCQIRLFPAMTQEDRRNIPFPYNQQGRWHYWYIASKLDKGASRIEPFTTQMPRFKQGLDPVNFISRKPLRGMSLFSGGGGLDRGLEAAGGVEFETIIDMDKSALLTQKANAADDKKCRFICASVDDVLQKLLRGDDSIKIGDVQCICAGSPCQGYSRLQQDRYSEKSLRNVSHITTWCSYVDLLRPEYGILENVVNVCDNTGNADNILGQVIATLVGMGYQTQAFIENAWNYGSSQRRSRLFVAIAAPGVQAIDPPQPTHSDIVSLRKDGKYMAPVMRSLGKLPCGVRFGHRDAVIKTPFRCLTANDAIGDLPNIGSGVQTICIQYPDHRVAGLLGGRERQIMRLIPTFPPGYSYVKALANGLIPKTMQQKRTDYGKSYTRINPRGLLPTITTKLSPRCNRTGAVMHPTQHRQISVQETRRAQGWPDNEVVIGKASEQLHTIGNGVDRNCSSALGFSFRYAWEASDGPDDYQFNAVPAISGLTLEDNTLKNGIQATLLDLASRSVNVKNKGTSSKAAPMDLDIKDTIDVGAAPFHYTTTRFYDFDTGKSYELLRDGTSIYDTIVVSSASPMPTSQPIPGNPPKRQYDDSDDDDDDDDDEPIQRWPKKRTRGTGHTIDHVPRDWSEVLERKLSKCR</sequence>
<evidence type="ECO:0000256" key="2">
    <source>
        <dbReference type="ARBA" id="ARBA00011975"/>
    </source>
</evidence>
<keyword evidence="6" id="KW-0238">DNA-binding</keyword>
<dbReference type="PANTHER" id="PTHR10629:SF54">
    <property type="entry name" value="DNA METHYLTRANSFERASE DIM-2"/>
    <property type="match status" value="1"/>
</dbReference>
<dbReference type="PROSITE" id="PS51679">
    <property type="entry name" value="SAM_MT_C5"/>
    <property type="match status" value="1"/>
</dbReference>
<dbReference type="PRINTS" id="PR00105">
    <property type="entry name" value="C5METTRFRASE"/>
</dbReference>
<dbReference type="GO" id="GO:0005634">
    <property type="term" value="C:nucleus"/>
    <property type="evidence" value="ECO:0007669"/>
    <property type="project" value="UniProtKB-SubCell"/>
</dbReference>
<keyword evidence="4 8" id="KW-0808">Transferase</keyword>
<evidence type="ECO:0000256" key="4">
    <source>
        <dbReference type="ARBA" id="ARBA00022679"/>
    </source>
</evidence>
<comment type="subcellular location">
    <subcellularLocation>
        <location evidence="1">Nucleus</location>
    </subcellularLocation>
</comment>
<feature type="region of interest" description="Disordered" evidence="9">
    <location>
        <begin position="1189"/>
        <end position="1242"/>
    </location>
</feature>
<dbReference type="InterPro" id="IPR050390">
    <property type="entry name" value="C5-Methyltransferase"/>
</dbReference>
<evidence type="ECO:0000256" key="6">
    <source>
        <dbReference type="ARBA" id="ARBA00023125"/>
    </source>
</evidence>
<dbReference type="PANTHER" id="PTHR10629">
    <property type="entry name" value="CYTOSINE-SPECIFIC METHYLTRANSFERASE"/>
    <property type="match status" value="1"/>
</dbReference>
<dbReference type="Pfam" id="PF25423">
    <property type="entry name" value="DUF7893"/>
    <property type="match status" value="1"/>
</dbReference>
<reference evidence="11" key="1">
    <citation type="journal article" date="2020" name="Stud. Mycol.">
        <title>101 Dothideomycetes genomes: a test case for predicting lifestyles and emergence of pathogens.</title>
        <authorList>
            <person name="Haridas S."/>
            <person name="Albert R."/>
            <person name="Binder M."/>
            <person name="Bloem J."/>
            <person name="Labutti K."/>
            <person name="Salamov A."/>
            <person name="Andreopoulos B."/>
            <person name="Baker S."/>
            <person name="Barry K."/>
            <person name="Bills G."/>
            <person name="Bluhm B."/>
            <person name="Cannon C."/>
            <person name="Castanera R."/>
            <person name="Culley D."/>
            <person name="Daum C."/>
            <person name="Ezra D."/>
            <person name="Gonzalez J."/>
            <person name="Henrissat B."/>
            <person name="Kuo A."/>
            <person name="Liang C."/>
            <person name="Lipzen A."/>
            <person name="Lutzoni F."/>
            <person name="Magnuson J."/>
            <person name="Mondo S."/>
            <person name="Nolan M."/>
            <person name="Ohm R."/>
            <person name="Pangilinan J."/>
            <person name="Park H.-J."/>
            <person name="Ramirez L."/>
            <person name="Alfaro M."/>
            <person name="Sun H."/>
            <person name="Tritt A."/>
            <person name="Yoshinaga Y."/>
            <person name="Zwiers L.-H."/>
            <person name="Turgeon B."/>
            <person name="Goodwin S."/>
            <person name="Spatafora J."/>
            <person name="Crous P."/>
            <person name="Grigoriev I."/>
        </authorList>
    </citation>
    <scope>NUCLEOTIDE SEQUENCE</scope>
    <source>
        <strain evidence="11">CBS 123094</strain>
    </source>
</reference>
<evidence type="ECO:0000256" key="1">
    <source>
        <dbReference type="ARBA" id="ARBA00004123"/>
    </source>
</evidence>
<evidence type="ECO:0000313" key="11">
    <source>
        <dbReference type="EMBL" id="KAF2000553.1"/>
    </source>
</evidence>
<dbReference type="EMBL" id="ML977588">
    <property type="protein sequence ID" value="KAF2000553.1"/>
    <property type="molecule type" value="Genomic_DNA"/>
</dbReference>
<proteinExistence type="inferred from homology"/>
<dbReference type="OrthoDB" id="5376140at2759"/>
<dbReference type="PROSITE" id="PS51038">
    <property type="entry name" value="BAH"/>
    <property type="match status" value="1"/>
</dbReference>
<dbReference type="AlphaFoldDB" id="A0A6A5WF69"/>
<accession>A0A6A5WF69</accession>
<evidence type="ECO:0000256" key="9">
    <source>
        <dbReference type="SAM" id="MobiDB-lite"/>
    </source>
</evidence>
<keyword evidence="5 8" id="KW-0949">S-adenosyl-L-methionine</keyword>
<evidence type="ECO:0000256" key="3">
    <source>
        <dbReference type="ARBA" id="ARBA00022603"/>
    </source>
</evidence>
<evidence type="ECO:0000313" key="12">
    <source>
        <dbReference type="Proteomes" id="UP000799779"/>
    </source>
</evidence>
<evidence type="ECO:0000256" key="8">
    <source>
        <dbReference type="PROSITE-ProRule" id="PRU01016"/>
    </source>
</evidence>
<feature type="compositionally biased region" description="Low complexity" evidence="9">
    <location>
        <begin position="55"/>
        <end position="66"/>
    </location>
</feature>
<dbReference type="EC" id="2.1.1.37" evidence="2"/>
<dbReference type="Proteomes" id="UP000799779">
    <property type="component" value="Unassembled WGS sequence"/>
</dbReference>
<feature type="domain" description="BAH" evidence="10">
    <location>
        <begin position="415"/>
        <end position="534"/>
    </location>
</feature>
<dbReference type="InterPro" id="IPR001025">
    <property type="entry name" value="BAH_dom"/>
</dbReference>
<keyword evidence="7" id="KW-0539">Nucleus</keyword>
<evidence type="ECO:0000259" key="10">
    <source>
        <dbReference type="PROSITE" id="PS51038"/>
    </source>
</evidence>
<dbReference type="Pfam" id="PF00145">
    <property type="entry name" value="DNA_methylase"/>
    <property type="match status" value="1"/>
</dbReference>
<feature type="region of interest" description="Disordered" evidence="9">
    <location>
        <begin position="47"/>
        <end position="78"/>
    </location>
</feature>
<evidence type="ECO:0000256" key="5">
    <source>
        <dbReference type="ARBA" id="ARBA00022691"/>
    </source>
</evidence>
<name>A0A6A5WF69_9PLEO</name>
<gene>
    <name evidence="11" type="ORF">P154DRAFT_620077</name>
</gene>
<dbReference type="InterPro" id="IPR001525">
    <property type="entry name" value="C5_MeTfrase"/>
</dbReference>
<dbReference type="Gene3D" id="3.90.120.10">
    <property type="entry name" value="DNA Methylase, subunit A, domain 2"/>
    <property type="match status" value="1"/>
</dbReference>
<keyword evidence="3 8" id="KW-0489">Methyltransferase</keyword>